<reference evidence="3" key="1">
    <citation type="submission" date="2022-11" db="UniProtKB">
        <authorList>
            <consortium name="EnsemblMetazoa"/>
        </authorList>
    </citation>
    <scope>IDENTIFICATION</scope>
</reference>
<evidence type="ECO:0000256" key="1">
    <source>
        <dbReference type="PROSITE-ProRule" id="PRU00023"/>
    </source>
</evidence>
<evidence type="ECO:0000313" key="4">
    <source>
        <dbReference type="Proteomes" id="UP000887568"/>
    </source>
</evidence>
<dbReference type="Proteomes" id="UP000887568">
    <property type="component" value="Unplaced"/>
</dbReference>
<dbReference type="EnsemblMetazoa" id="XM_038214654.1">
    <property type="protein sequence ID" value="XP_038070582.1"/>
    <property type="gene ID" value="LOC119739644"/>
</dbReference>
<dbReference type="OMA" id="TGWRAIH"/>
<dbReference type="InterPro" id="IPR042335">
    <property type="entry name" value="ANKRD53"/>
</dbReference>
<feature type="region of interest" description="Disordered" evidence="2">
    <location>
        <begin position="244"/>
        <end position="348"/>
    </location>
</feature>
<dbReference type="SMART" id="SM00248">
    <property type="entry name" value="ANK"/>
    <property type="match status" value="4"/>
</dbReference>
<dbReference type="PROSITE" id="PS50088">
    <property type="entry name" value="ANK_REPEAT"/>
    <property type="match status" value="2"/>
</dbReference>
<dbReference type="Pfam" id="PF00023">
    <property type="entry name" value="Ank"/>
    <property type="match status" value="1"/>
</dbReference>
<keyword evidence="1" id="KW-0040">ANK repeat</keyword>
<dbReference type="AlphaFoldDB" id="A0A914B3H9"/>
<dbReference type="GO" id="GO:0007080">
    <property type="term" value="P:mitotic metaphase chromosome alignment"/>
    <property type="evidence" value="ECO:0007669"/>
    <property type="project" value="TreeGrafter"/>
</dbReference>
<evidence type="ECO:0000256" key="2">
    <source>
        <dbReference type="SAM" id="MobiDB-lite"/>
    </source>
</evidence>
<dbReference type="Gene3D" id="1.25.40.20">
    <property type="entry name" value="Ankyrin repeat-containing domain"/>
    <property type="match status" value="1"/>
</dbReference>
<dbReference type="InterPro" id="IPR002110">
    <property type="entry name" value="Ankyrin_rpt"/>
</dbReference>
<name>A0A914B3H9_PATMI</name>
<dbReference type="GO" id="GO:0000922">
    <property type="term" value="C:spindle pole"/>
    <property type="evidence" value="ECO:0007669"/>
    <property type="project" value="TreeGrafter"/>
</dbReference>
<evidence type="ECO:0000313" key="3">
    <source>
        <dbReference type="EnsemblMetazoa" id="XP_038070582.1"/>
    </source>
</evidence>
<dbReference type="PANTHER" id="PTHR24160:SF1">
    <property type="entry name" value="ANKYRIN REPEAT DOMAIN-CONTAINING PROTEIN 53"/>
    <property type="match status" value="1"/>
</dbReference>
<feature type="repeat" description="ANK" evidence="1">
    <location>
        <begin position="99"/>
        <end position="135"/>
    </location>
</feature>
<proteinExistence type="predicted"/>
<accession>A0A914B3H9</accession>
<feature type="region of interest" description="Disordered" evidence="2">
    <location>
        <begin position="424"/>
        <end position="443"/>
    </location>
</feature>
<evidence type="ECO:0008006" key="5">
    <source>
        <dbReference type="Google" id="ProtNLM"/>
    </source>
</evidence>
<feature type="region of interest" description="Disordered" evidence="2">
    <location>
        <begin position="1"/>
        <end position="30"/>
    </location>
</feature>
<organism evidence="3 4">
    <name type="scientific">Patiria miniata</name>
    <name type="common">Bat star</name>
    <name type="synonym">Asterina miniata</name>
    <dbReference type="NCBI Taxonomy" id="46514"/>
    <lineage>
        <taxon>Eukaryota</taxon>
        <taxon>Metazoa</taxon>
        <taxon>Echinodermata</taxon>
        <taxon>Eleutherozoa</taxon>
        <taxon>Asterozoa</taxon>
        <taxon>Asteroidea</taxon>
        <taxon>Valvatacea</taxon>
        <taxon>Valvatida</taxon>
        <taxon>Asterinidae</taxon>
        <taxon>Patiria</taxon>
    </lineage>
</organism>
<dbReference type="SUPFAM" id="SSF48403">
    <property type="entry name" value="Ankyrin repeat"/>
    <property type="match status" value="1"/>
</dbReference>
<dbReference type="RefSeq" id="XP_038070582.1">
    <property type="nucleotide sequence ID" value="XM_038214654.1"/>
</dbReference>
<feature type="repeat" description="ANK" evidence="1">
    <location>
        <begin position="136"/>
        <end position="168"/>
    </location>
</feature>
<dbReference type="GeneID" id="119739644"/>
<dbReference type="InterPro" id="IPR036770">
    <property type="entry name" value="Ankyrin_rpt-contain_sf"/>
</dbReference>
<sequence length="475" mass="53068">MESKQQVAGSRTSAHYQHSKTSSTVPTSSRANFDNDEFMAAAIGDTAWLKQSLRSGRDPSQYDRNGLAAIHLASLHGRLECLKLLVEKYKVDVDLPSTTGWRPLHLAINSRTGKRSLNCLQYLLDQGANPSLVNSDELTPAHQAAIEGSVKCLEALIKGNAAIHLPDDKGHLPLDYAKIWGHRKCARILASESWRQGKDYQSEEMQKLKYLRSLKEEDEKDAEESKLAGKEFYGSLSFTNWLDERGLQPKPIGPPLKRVSRPEVTLKSGDVGVNKNRLYKANSMSQGKSRNLPKEQPVSSKAQQKGKAPEEKSARNKPNKTGDVAQQKQGPRVAFASLPDGRRMPRLELAEMPDLPEDVVERVLEQKPSPHDRPLEFKCKNIIDAQHRRLFAGDTKTESEMYAHISDSLDSRLFPGNSRLLLETQASSRSSQSGGSSGSRDIDIERVSKMMKELSRPRIFPAIEGHSYKYSFEVL</sequence>
<dbReference type="OrthoDB" id="10254927at2759"/>
<dbReference type="GO" id="GO:1902412">
    <property type="term" value="P:regulation of mitotic cytokinesis"/>
    <property type="evidence" value="ECO:0007669"/>
    <property type="project" value="InterPro"/>
</dbReference>
<dbReference type="Pfam" id="PF12796">
    <property type="entry name" value="Ank_2"/>
    <property type="match status" value="1"/>
</dbReference>
<dbReference type="PANTHER" id="PTHR24160">
    <property type="entry name" value="ANKYRIN REPEAT DOMAIN-CONTAINING PROTEIN 53"/>
    <property type="match status" value="1"/>
</dbReference>
<dbReference type="GO" id="GO:0031116">
    <property type="term" value="P:positive regulation of microtubule polymerization"/>
    <property type="evidence" value="ECO:0007669"/>
    <property type="project" value="TreeGrafter"/>
</dbReference>
<keyword evidence="4" id="KW-1185">Reference proteome</keyword>
<dbReference type="GO" id="GO:0060236">
    <property type="term" value="P:regulation of mitotic spindle organization"/>
    <property type="evidence" value="ECO:0007669"/>
    <property type="project" value="TreeGrafter"/>
</dbReference>
<protein>
    <recommendedName>
        <fullName evidence="5">Ankyrin repeat domain-containing protein 53</fullName>
    </recommendedName>
</protein>